<dbReference type="InterPro" id="IPR003347">
    <property type="entry name" value="JmjC_dom"/>
</dbReference>
<dbReference type="EMBL" id="JAULSU010000005">
    <property type="protein sequence ID" value="KAK0617029.1"/>
    <property type="molecule type" value="Genomic_DNA"/>
</dbReference>
<sequence>MLAALQFNEGRPPAARLRQLYIAQASLNRLPGILRRDFRTPDLVRNAGNGDIYNSSVWFGLQPTYTPWHRDPNPNLFHQIWDTKEVRLLPLGSGNNLFYRTKAMLGSPGGSARIRGPEMMEGEERKALHDAVWGPDSPKTILKASLGPGDTLFIPKGWWHSLRSTGFIGSPNVSVNWWFR</sequence>
<dbReference type="AlphaFoldDB" id="A0AA40BXB2"/>
<dbReference type="PROSITE" id="PS51184">
    <property type="entry name" value="JMJC"/>
    <property type="match status" value="1"/>
</dbReference>
<comment type="caution">
    <text evidence="2">The sequence shown here is derived from an EMBL/GenBank/DDBJ whole genome shotgun (WGS) entry which is preliminary data.</text>
</comment>
<dbReference type="SUPFAM" id="SSF51197">
    <property type="entry name" value="Clavaminate synthase-like"/>
    <property type="match status" value="1"/>
</dbReference>
<gene>
    <name evidence="2" type="ORF">B0T14DRAFT_538685</name>
</gene>
<proteinExistence type="predicted"/>
<accession>A0AA40BXB2</accession>
<dbReference type="Gene3D" id="2.60.120.650">
    <property type="entry name" value="Cupin"/>
    <property type="match status" value="1"/>
</dbReference>
<reference evidence="2" key="1">
    <citation type="submission" date="2023-06" db="EMBL/GenBank/DDBJ databases">
        <title>Genome-scale phylogeny and comparative genomics of the fungal order Sordariales.</title>
        <authorList>
            <consortium name="Lawrence Berkeley National Laboratory"/>
            <person name="Hensen N."/>
            <person name="Bonometti L."/>
            <person name="Westerberg I."/>
            <person name="Brannstrom I.O."/>
            <person name="Guillou S."/>
            <person name="Cros-Aarteil S."/>
            <person name="Calhoun S."/>
            <person name="Haridas S."/>
            <person name="Kuo A."/>
            <person name="Mondo S."/>
            <person name="Pangilinan J."/>
            <person name="Riley R."/>
            <person name="Labutti K."/>
            <person name="Andreopoulos B."/>
            <person name="Lipzen A."/>
            <person name="Chen C."/>
            <person name="Yanf M."/>
            <person name="Daum C."/>
            <person name="Ng V."/>
            <person name="Clum A."/>
            <person name="Steindorff A."/>
            <person name="Ohm R."/>
            <person name="Martin F."/>
            <person name="Silar P."/>
            <person name="Natvig D."/>
            <person name="Lalanne C."/>
            <person name="Gautier V."/>
            <person name="Ament-Velasquez S.L."/>
            <person name="Kruys A."/>
            <person name="Hutchinson M.I."/>
            <person name="Powell A.J."/>
            <person name="Barry K."/>
            <person name="Miller A.N."/>
            <person name="Grigoriev I.V."/>
            <person name="Debuchy R."/>
            <person name="Gladieux P."/>
            <person name="Thoren M.H."/>
            <person name="Johannesson H."/>
        </authorList>
    </citation>
    <scope>NUCLEOTIDE SEQUENCE</scope>
    <source>
        <strain evidence="2">CBS 606.72</strain>
    </source>
</reference>
<dbReference type="Proteomes" id="UP001175000">
    <property type="component" value="Unassembled WGS sequence"/>
</dbReference>
<keyword evidence="3" id="KW-1185">Reference proteome</keyword>
<name>A0AA40BXB2_9PEZI</name>
<dbReference type="InterPro" id="IPR041667">
    <property type="entry name" value="Cupin_8"/>
</dbReference>
<dbReference type="PANTHER" id="PTHR12461">
    <property type="entry name" value="HYPOXIA-INDUCIBLE FACTOR 1 ALPHA INHIBITOR-RELATED"/>
    <property type="match status" value="1"/>
</dbReference>
<evidence type="ECO:0000313" key="3">
    <source>
        <dbReference type="Proteomes" id="UP001175000"/>
    </source>
</evidence>
<dbReference type="PANTHER" id="PTHR12461:SF105">
    <property type="entry name" value="HYPOXIA-INDUCIBLE FACTOR 1-ALPHA INHIBITOR"/>
    <property type="match status" value="1"/>
</dbReference>
<protein>
    <submittedName>
        <fullName evidence="2">Clavaminate synthase-like protein</fullName>
    </submittedName>
</protein>
<evidence type="ECO:0000313" key="2">
    <source>
        <dbReference type="EMBL" id="KAK0617029.1"/>
    </source>
</evidence>
<evidence type="ECO:0000259" key="1">
    <source>
        <dbReference type="PROSITE" id="PS51184"/>
    </source>
</evidence>
<feature type="domain" description="JmjC" evidence="1">
    <location>
        <begin position="19"/>
        <end position="180"/>
    </location>
</feature>
<organism evidence="2 3">
    <name type="scientific">Immersiella caudata</name>
    <dbReference type="NCBI Taxonomy" id="314043"/>
    <lineage>
        <taxon>Eukaryota</taxon>
        <taxon>Fungi</taxon>
        <taxon>Dikarya</taxon>
        <taxon>Ascomycota</taxon>
        <taxon>Pezizomycotina</taxon>
        <taxon>Sordariomycetes</taxon>
        <taxon>Sordariomycetidae</taxon>
        <taxon>Sordariales</taxon>
        <taxon>Lasiosphaeriaceae</taxon>
        <taxon>Immersiella</taxon>
    </lineage>
</organism>
<dbReference type="Pfam" id="PF13621">
    <property type="entry name" value="Cupin_8"/>
    <property type="match status" value="1"/>
</dbReference>